<gene>
    <name evidence="1" type="ORF">EVAR_88129_1</name>
</gene>
<evidence type="ECO:0000313" key="2">
    <source>
        <dbReference type="Proteomes" id="UP000299102"/>
    </source>
</evidence>
<evidence type="ECO:0000313" key="1">
    <source>
        <dbReference type="EMBL" id="GBP53245.1"/>
    </source>
</evidence>
<dbReference type="EMBL" id="BGZK01000619">
    <property type="protein sequence ID" value="GBP53245.1"/>
    <property type="molecule type" value="Genomic_DNA"/>
</dbReference>
<name>A0A4C1WT26_EUMVA</name>
<comment type="caution">
    <text evidence="1">The sequence shown here is derived from an EMBL/GenBank/DDBJ whole genome shotgun (WGS) entry which is preliminary data.</text>
</comment>
<dbReference type="AlphaFoldDB" id="A0A4C1WT26"/>
<dbReference type="Proteomes" id="UP000299102">
    <property type="component" value="Unassembled WGS sequence"/>
</dbReference>
<organism evidence="1 2">
    <name type="scientific">Eumeta variegata</name>
    <name type="common">Bagworm moth</name>
    <name type="synonym">Eumeta japonica</name>
    <dbReference type="NCBI Taxonomy" id="151549"/>
    <lineage>
        <taxon>Eukaryota</taxon>
        <taxon>Metazoa</taxon>
        <taxon>Ecdysozoa</taxon>
        <taxon>Arthropoda</taxon>
        <taxon>Hexapoda</taxon>
        <taxon>Insecta</taxon>
        <taxon>Pterygota</taxon>
        <taxon>Neoptera</taxon>
        <taxon>Endopterygota</taxon>
        <taxon>Lepidoptera</taxon>
        <taxon>Glossata</taxon>
        <taxon>Ditrysia</taxon>
        <taxon>Tineoidea</taxon>
        <taxon>Psychidae</taxon>
        <taxon>Oiketicinae</taxon>
        <taxon>Eumeta</taxon>
    </lineage>
</organism>
<keyword evidence="2" id="KW-1185">Reference proteome</keyword>
<protein>
    <submittedName>
        <fullName evidence="1">Uncharacterized protein</fullName>
    </submittedName>
</protein>
<proteinExistence type="predicted"/>
<sequence length="85" mass="9127">MIYSVIQIESWTENRIESQDGTEFEKKTDIETETANGFRIKTETGVELLMSPNERSWRAANGPASAPLADGADVAAGVSGAPAQL</sequence>
<reference evidence="1 2" key="1">
    <citation type="journal article" date="2019" name="Commun. Biol.">
        <title>The bagworm genome reveals a unique fibroin gene that provides high tensile strength.</title>
        <authorList>
            <person name="Kono N."/>
            <person name="Nakamura H."/>
            <person name="Ohtoshi R."/>
            <person name="Tomita M."/>
            <person name="Numata K."/>
            <person name="Arakawa K."/>
        </authorList>
    </citation>
    <scope>NUCLEOTIDE SEQUENCE [LARGE SCALE GENOMIC DNA]</scope>
</reference>
<accession>A0A4C1WT26</accession>